<evidence type="ECO:0000313" key="2">
    <source>
        <dbReference type="Proteomes" id="UP001234297"/>
    </source>
</evidence>
<comment type="caution">
    <text evidence="1">The sequence shown here is derived from an EMBL/GenBank/DDBJ whole genome shotgun (WGS) entry which is preliminary data.</text>
</comment>
<evidence type="ECO:0000313" key="1">
    <source>
        <dbReference type="EMBL" id="KAJ8639929.1"/>
    </source>
</evidence>
<organism evidence="1 2">
    <name type="scientific">Persea americana</name>
    <name type="common">Avocado</name>
    <dbReference type="NCBI Taxonomy" id="3435"/>
    <lineage>
        <taxon>Eukaryota</taxon>
        <taxon>Viridiplantae</taxon>
        <taxon>Streptophyta</taxon>
        <taxon>Embryophyta</taxon>
        <taxon>Tracheophyta</taxon>
        <taxon>Spermatophyta</taxon>
        <taxon>Magnoliopsida</taxon>
        <taxon>Magnoliidae</taxon>
        <taxon>Laurales</taxon>
        <taxon>Lauraceae</taxon>
        <taxon>Persea</taxon>
    </lineage>
</organism>
<keyword evidence="2" id="KW-1185">Reference proteome</keyword>
<dbReference type="Proteomes" id="UP001234297">
    <property type="component" value="Chromosome 5"/>
</dbReference>
<gene>
    <name evidence="1" type="ORF">MRB53_016623</name>
</gene>
<name>A0ACC2M3N2_PERAE</name>
<reference evidence="1 2" key="1">
    <citation type="journal article" date="2022" name="Hortic Res">
        <title>A haplotype resolved chromosomal level avocado genome allows analysis of novel avocado genes.</title>
        <authorList>
            <person name="Nath O."/>
            <person name="Fletcher S.J."/>
            <person name="Hayward A."/>
            <person name="Shaw L.M."/>
            <person name="Masouleh A.K."/>
            <person name="Furtado A."/>
            <person name="Henry R.J."/>
            <person name="Mitter N."/>
        </authorList>
    </citation>
    <scope>NUCLEOTIDE SEQUENCE [LARGE SCALE GENOMIC DNA]</scope>
    <source>
        <strain evidence="2">cv. Hass</strain>
    </source>
</reference>
<dbReference type="EMBL" id="CM056813">
    <property type="protein sequence ID" value="KAJ8639929.1"/>
    <property type="molecule type" value="Genomic_DNA"/>
</dbReference>
<protein>
    <submittedName>
        <fullName evidence="1">Uncharacterized protein</fullName>
    </submittedName>
</protein>
<sequence>MGNCLVLEQKKIKIMKMDGKILEYKAPLQVHQVLSEFADHAISDELPVHQHLPPNTKMKRGRLYYLLPPPLPSSNIDGQVSNESNPMVEADQERGVVRIKMVVTKQELKELLAKGGLSVDQLISQLQNKPSTDGVAGDANERYRGWKPALKCIPEGSDYN</sequence>
<accession>A0ACC2M3N2</accession>
<proteinExistence type="predicted"/>